<feature type="domain" description="CusB-like beta-barrel" evidence="1">
    <location>
        <begin position="239"/>
        <end position="305"/>
    </location>
</feature>
<keyword evidence="3" id="KW-1185">Reference proteome</keyword>
<sequence length="367" mass="40646">MSSFKRIAGPIVLILFVLTATCCNSEEEKIFPVERSITESVYSSVTVQPDSLYQAHAAVAGILEQNLLEEGDSVAKGTPILQIINSAPELNSRNARLNLELAMENFSGNNAVLTSLRDEILAAELQFKNDSINYFRQKNLWEQQIGSKLEYDNRKLAFELSASRLSVLKSSYERTRHELETKVRQAENNYQTSLISTEDFTVSSKINGTVYALYKNPGELVSTLEPVAAVGSSDKFVIEMLVDEVDIVKLQLGDQALITLDAYENTVFEAVVSKIYPRKDERSQTFKVEAVFKKPPEVLYPGLAGEGNIVVARKEKALIIPKAYLTANGQVRTEEGLKDIRTGLQSLDSIEIVSGIDAGTSILKPEE</sequence>
<dbReference type="Gene3D" id="2.40.30.170">
    <property type="match status" value="1"/>
</dbReference>
<dbReference type="EMBL" id="WXYO01000003">
    <property type="protein sequence ID" value="NAS11914.1"/>
    <property type="molecule type" value="Genomic_DNA"/>
</dbReference>
<accession>A0A6L9EB59</accession>
<dbReference type="GO" id="GO:0015562">
    <property type="term" value="F:efflux transmembrane transporter activity"/>
    <property type="evidence" value="ECO:0007669"/>
    <property type="project" value="TreeGrafter"/>
</dbReference>
<evidence type="ECO:0000259" key="1">
    <source>
        <dbReference type="Pfam" id="PF25954"/>
    </source>
</evidence>
<reference evidence="2 3" key="1">
    <citation type="submission" date="2020-01" db="EMBL/GenBank/DDBJ databases">
        <title>Bacteria diversity of Porities sp.</title>
        <authorList>
            <person name="Wang G."/>
        </authorList>
    </citation>
    <scope>NUCLEOTIDE SEQUENCE [LARGE SCALE GENOMIC DNA]</scope>
    <source>
        <strain evidence="2 3">R33</strain>
    </source>
</reference>
<dbReference type="Proteomes" id="UP000475249">
    <property type="component" value="Unassembled WGS sequence"/>
</dbReference>
<proteinExistence type="predicted"/>
<dbReference type="PANTHER" id="PTHR30469">
    <property type="entry name" value="MULTIDRUG RESISTANCE PROTEIN MDTA"/>
    <property type="match status" value="1"/>
</dbReference>
<dbReference type="Pfam" id="PF25954">
    <property type="entry name" value="Beta-barrel_RND_2"/>
    <property type="match status" value="1"/>
</dbReference>
<dbReference type="InterPro" id="IPR058792">
    <property type="entry name" value="Beta-barrel_RND_2"/>
</dbReference>
<dbReference type="SUPFAM" id="SSF111369">
    <property type="entry name" value="HlyD-like secretion proteins"/>
    <property type="match status" value="1"/>
</dbReference>
<dbReference type="AlphaFoldDB" id="A0A6L9EB59"/>
<comment type="caution">
    <text evidence="2">The sequence shown here is derived from an EMBL/GenBank/DDBJ whole genome shotgun (WGS) entry which is preliminary data.</text>
</comment>
<evidence type="ECO:0000313" key="3">
    <source>
        <dbReference type="Proteomes" id="UP000475249"/>
    </source>
</evidence>
<organism evidence="2 3">
    <name type="scientific">Poritiphilus flavus</name>
    <dbReference type="NCBI Taxonomy" id="2697053"/>
    <lineage>
        <taxon>Bacteria</taxon>
        <taxon>Pseudomonadati</taxon>
        <taxon>Bacteroidota</taxon>
        <taxon>Flavobacteriia</taxon>
        <taxon>Flavobacteriales</taxon>
        <taxon>Flavobacteriaceae</taxon>
        <taxon>Poritiphilus</taxon>
    </lineage>
</organism>
<dbReference type="GO" id="GO:1990281">
    <property type="term" value="C:efflux pump complex"/>
    <property type="evidence" value="ECO:0007669"/>
    <property type="project" value="TreeGrafter"/>
</dbReference>
<gene>
    <name evidence="2" type="ORF">GTQ38_07880</name>
</gene>
<name>A0A6L9EB59_9FLAO</name>
<protein>
    <submittedName>
        <fullName evidence="2">HlyD family efflux transporter periplasmic adaptor subunit</fullName>
    </submittedName>
</protein>
<evidence type="ECO:0000313" key="2">
    <source>
        <dbReference type="EMBL" id="NAS11914.1"/>
    </source>
</evidence>
<dbReference type="PANTHER" id="PTHR30469:SF33">
    <property type="entry name" value="SLR1207 PROTEIN"/>
    <property type="match status" value="1"/>
</dbReference>